<evidence type="ECO:0000259" key="1">
    <source>
        <dbReference type="PROSITE" id="PS50211"/>
    </source>
</evidence>
<dbReference type="AlphaFoldDB" id="A0A9W8ARU7"/>
<dbReference type="EMBL" id="JANBPY010001768">
    <property type="protein sequence ID" value="KAJ1958612.1"/>
    <property type="molecule type" value="Genomic_DNA"/>
</dbReference>
<dbReference type="OrthoDB" id="66409at2759"/>
<evidence type="ECO:0000313" key="2">
    <source>
        <dbReference type="EMBL" id="KAJ1958612.1"/>
    </source>
</evidence>
<dbReference type="PANTHER" id="PTHR28245:SF1">
    <property type="entry name" value="ARF3-INTERACTING PROTEIN 1"/>
    <property type="match status" value="1"/>
</dbReference>
<dbReference type="InterPro" id="IPR052809">
    <property type="entry name" value="Actin_polarity_regulatory"/>
</dbReference>
<feature type="domain" description="UDENN" evidence="1">
    <location>
        <begin position="10"/>
        <end position="555"/>
    </location>
</feature>
<accession>A0A9W8ARU7</accession>
<protein>
    <recommendedName>
        <fullName evidence="1">UDENN domain-containing protein</fullName>
    </recommendedName>
</protein>
<keyword evidence="3" id="KW-1185">Reference proteome</keyword>
<dbReference type="InterPro" id="IPR037516">
    <property type="entry name" value="Tripartite_DENN"/>
</dbReference>
<dbReference type="PANTHER" id="PTHR28245">
    <property type="entry name" value="ARF3-INTERACTING PROTEIN 1"/>
    <property type="match status" value="1"/>
</dbReference>
<dbReference type="Pfam" id="PF08616">
    <property type="entry name" value="SPA"/>
    <property type="match status" value="1"/>
</dbReference>
<name>A0A9W8ARU7_9FUNG</name>
<dbReference type="InterPro" id="IPR012860">
    <property type="entry name" value="Afi1_N"/>
</dbReference>
<dbReference type="Pfam" id="PF07792">
    <property type="entry name" value="Afi1"/>
    <property type="match status" value="1"/>
</dbReference>
<organism evidence="2 3">
    <name type="scientific">Dispira parvispora</name>
    <dbReference type="NCBI Taxonomy" id="1520584"/>
    <lineage>
        <taxon>Eukaryota</taxon>
        <taxon>Fungi</taxon>
        <taxon>Fungi incertae sedis</taxon>
        <taxon>Zoopagomycota</taxon>
        <taxon>Kickxellomycotina</taxon>
        <taxon>Dimargaritomycetes</taxon>
        <taxon>Dimargaritales</taxon>
        <taxon>Dimargaritaceae</taxon>
        <taxon>Dispira</taxon>
    </lineage>
</organism>
<gene>
    <name evidence="2" type="ORF">IWQ62_004870</name>
</gene>
<dbReference type="Proteomes" id="UP001150925">
    <property type="component" value="Unassembled WGS sequence"/>
</dbReference>
<comment type="caution">
    <text evidence="2">The sequence shown here is derived from an EMBL/GenBank/DDBJ whole genome shotgun (WGS) entry which is preliminary data.</text>
</comment>
<evidence type="ECO:0000313" key="3">
    <source>
        <dbReference type="Proteomes" id="UP001150925"/>
    </source>
</evidence>
<dbReference type="PROSITE" id="PS50211">
    <property type="entry name" value="DENN"/>
    <property type="match status" value="1"/>
</dbReference>
<reference evidence="2" key="1">
    <citation type="submission" date="2022-07" db="EMBL/GenBank/DDBJ databases">
        <title>Phylogenomic reconstructions and comparative analyses of Kickxellomycotina fungi.</title>
        <authorList>
            <person name="Reynolds N.K."/>
            <person name="Stajich J.E."/>
            <person name="Barry K."/>
            <person name="Grigoriev I.V."/>
            <person name="Crous P."/>
            <person name="Smith M.E."/>
        </authorList>
    </citation>
    <scope>NUCLEOTIDE SEQUENCE</scope>
    <source>
        <strain evidence="2">RSA 1196</strain>
    </source>
</reference>
<proteinExistence type="predicted"/>
<sequence length="689" mass="78487">MASVSRNHAEYILLAEFDIDRGASLTHQYPKPVPTDEHMLAELMLPDGAHMRENDWTIFFLNQEVPPDDPAELPYTDPDNDDDNPILYVLSLVQTRHDSEARRGAMVKAMAICTRHRFLDQYKHLLFLALEHYFTNPGVGTLASLYEAVNSMDLSFMPRLSNHEKLILRFSEVNNMFEEKFIEADVAEMTGIQENMRLGRVGSTREDPEAEVRKRHRRKTYIDLSSGQRKDNLTSKNKDRHFYETEVFYQQIKISIRIPLTIYREEVGEFFMNKFITTFAQGQVFSPRPLHPHLDSGSAQPHPLIVIINALLTQKRIVFLGHGQPSSEVANYVLAACALGSGSGGVLRGFTNRAFPYTNLTSLDQLLEFPGFIAGVTNPTFEEHPHWWDILCNINTGKITVSPLLSNPELASSPVQDLRKSMELTLSHTKALGNSGNKKESQMERYGSVDAEFIMDLTSAIEKHYGELAIRTKIQNYIQRFVGLCAVYEYQTTGHTDIGYAPDCFETEDRYPILGFGLVFPDTETKLRELALNKGRIEGFIGTIAYEYLKRDNQTFLEHRHIRTFDVQHQLSKLREGGRSHLSDEELETIFRAMSEATITEDQIVELLAHTPQNEGGLAPIAVGLFHTSPTVRQYAVQILSRIHQNRTGSRFIRSLNVFYRSAYEAQRLQYYHSRDTVNGDSLTSPPIC</sequence>
<dbReference type="GO" id="GO:0005886">
    <property type="term" value="C:plasma membrane"/>
    <property type="evidence" value="ECO:0007669"/>
    <property type="project" value="TreeGrafter"/>
</dbReference>
<dbReference type="GO" id="GO:0051666">
    <property type="term" value="P:actin cortical patch localization"/>
    <property type="evidence" value="ECO:0007669"/>
    <property type="project" value="TreeGrafter"/>
</dbReference>